<evidence type="ECO:0000313" key="8">
    <source>
        <dbReference type="Proteomes" id="UP000594262"/>
    </source>
</evidence>
<sequence length="203" mass="20986">MAGPLSKGHATGTLVLGVCELLCGILVIILAIVAANKADLAAGLSPWWAGVVFAIPGIIGIVVGVTKNHCAMIAFMVLNIIAFILQGVGAILAGIVIALWSSAAADVTDKCRQSAYNECTCRTDDGTDFTIRGLDNCDEISSLFSTITAMLVFLIIAAIIALGGSILGCIAVCCTNNQPQGGVVYQTQQPPAYSVQQTTTVKQ</sequence>
<keyword evidence="4 6" id="KW-1133">Transmembrane helix</keyword>
<evidence type="ECO:0000256" key="5">
    <source>
        <dbReference type="ARBA" id="ARBA00023136"/>
    </source>
</evidence>
<dbReference type="Proteomes" id="UP000594262">
    <property type="component" value="Unplaced"/>
</dbReference>
<keyword evidence="3 6" id="KW-0812">Transmembrane</keyword>
<evidence type="ECO:0000256" key="1">
    <source>
        <dbReference type="ARBA" id="ARBA00004141"/>
    </source>
</evidence>
<evidence type="ECO:0000313" key="7">
    <source>
        <dbReference type="EnsemblMetazoa" id="CLYHEMP012239.1"/>
    </source>
</evidence>
<dbReference type="PANTHER" id="PTHR23320">
    <property type="entry name" value="MEMBRANE-SPANNING 4-DOMAINS SUBFAMILY A MS4A -RELATED"/>
    <property type="match status" value="1"/>
</dbReference>
<name>A0A7M5VD75_9CNID</name>
<dbReference type="InterPro" id="IPR030417">
    <property type="entry name" value="MS4A"/>
</dbReference>
<dbReference type="AlphaFoldDB" id="A0A7M5VD75"/>
<organism evidence="7 8">
    <name type="scientific">Clytia hemisphaerica</name>
    <dbReference type="NCBI Taxonomy" id="252671"/>
    <lineage>
        <taxon>Eukaryota</taxon>
        <taxon>Metazoa</taxon>
        <taxon>Cnidaria</taxon>
        <taxon>Hydrozoa</taxon>
        <taxon>Hydroidolina</taxon>
        <taxon>Leptothecata</taxon>
        <taxon>Obeliida</taxon>
        <taxon>Clytiidae</taxon>
        <taxon>Clytia</taxon>
    </lineage>
</organism>
<keyword evidence="8" id="KW-1185">Reference proteome</keyword>
<keyword evidence="5 6" id="KW-0472">Membrane</keyword>
<proteinExistence type="inferred from homology"/>
<evidence type="ECO:0000256" key="6">
    <source>
        <dbReference type="SAM" id="Phobius"/>
    </source>
</evidence>
<dbReference type="GO" id="GO:0016020">
    <property type="term" value="C:membrane"/>
    <property type="evidence" value="ECO:0007669"/>
    <property type="project" value="UniProtKB-SubCell"/>
</dbReference>
<evidence type="ECO:0000256" key="4">
    <source>
        <dbReference type="ARBA" id="ARBA00022989"/>
    </source>
</evidence>
<dbReference type="EnsemblMetazoa" id="CLYHEMT012239.1">
    <property type="protein sequence ID" value="CLYHEMP012239.1"/>
    <property type="gene ID" value="CLYHEMG012239"/>
</dbReference>
<dbReference type="InterPro" id="IPR007237">
    <property type="entry name" value="CD20-like"/>
</dbReference>
<dbReference type="RefSeq" id="XP_066930583.1">
    <property type="nucleotide sequence ID" value="XM_067074482.1"/>
</dbReference>
<evidence type="ECO:0000256" key="3">
    <source>
        <dbReference type="ARBA" id="ARBA00022692"/>
    </source>
</evidence>
<protein>
    <submittedName>
        <fullName evidence="7">Uncharacterized protein</fullName>
    </submittedName>
</protein>
<feature type="transmembrane region" description="Helical" evidence="6">
    <location>
        <begin position="73"/>
        <end position="100"/>
    </location>
</feature>
<feature type="transmembrane region" description="Helical" evidence="6">
    <location>
        <begin position="47"/>
        <end position="66"/>
    </location>
</feature>
<comment type="similarity">
    <text evidence="2">Belongs to the MS4A family.</text>
</comment>
<accession>A0A7M5VD75</accession>
<feature type="transmembrane region" description="Helical" evidence="6">
    <location>
        <begin position="149"/>
        <end position="173"/>
    </location>
</feature>
<comment type="subcellular location">
    <subcellularLocation>
        <location evidence="1">Membrane</location>
        <topology evidence="1">Multi-pass membrane protein</topology>
    </subcellularLocation>
</comment>
<dbReference type="GeneID" id="136818124"/>
<reference evidence="7" key="1">
    <citation type="submission" date="2021-01" db="UniProtKB">
        <authorList>
            <consortium name="EnsemblMetazoa"/>
        </authorList>
    </citation>
    <scope>IDENTIFICATION</scope>
</reference>
<dbReference type="PANTHER" id="PTHR23320:SF170">
    <property type="entry name" value="MEMBRANE SPANNING 4-DOMAINS A12"/>
    <property type="match status" value="1"/>
</dbReference>
<dbReference type="Pfam" id="PF04103">
    <property type="entry name" value="CD20"/>
    <property type="match status" value="1"/>
</dbReference>
<evidence type="ECO:0000256" key="2">
    <source>
        <dbReference type="ARBA" id="ARBA00009565"/>
    </source>
</evidence>
<feature type="transmembrane region" description="Helical" evidence="6">
    <location>
        <begin position="12"/>
        <end position="35"/>
    </location>
</feature>
<dbReference type="OrthoDB" id="5955466at2759"/>